<reference evidence="1 2" key="1">
    <citation type="submission" date="2019-10" db="EMBL/GenBank/DDBJ databases">
        <title>Nocardia macrotermitis sp. nov. and Nocardia aurantia sp. nov., isolated from the gut of fungus growing-termite Macrotermes natalensis.</title>
        <authorList>
            <person name="Benndorf R."/>
            <person name="Schwitalla J."/>
            <person name="Martin K."/>
            <person name="De Beer W."/>
            <person name="Kaster A.-K."/>
            <person name="Vollmers J."/>
            <person name="Poulsen M."/>
            <person name="Beemelmanns C."/>
        </authorList>
    </citation>
    <scope>NUCLEOTIDE SEQUENCE [LARGE SCALE GENOMIC DNA]</scope>
    <source>
        <strain evidence="1 2">RB56</strain>
    </source>
</reference>
<keyword evidence="2" id="KW-1185">Reference proteome</keyword>
<organism evidence="1 2">
    <name type="scientific">Nocardia aurantia</name>
    <dbReference type="NCBI Taxonomy" id="2585199"/>
    <lineage>
        <taxon>Bacteria</taxon>
        <taxon>Bacillati</taxon>
        <taxon>Actinomycetota</taxon>
        <taxon>Actinomycetes</taxon>
        <taxon>Mycobacteriales</taxon>
        <taxon>Nocardiaceae</taxon>
        <taxon>Nocardia</taxon>
    </lineage>
</organism>
<name>A0A7K0DRR9_9NOCA</name>
<dbReference type="Proteomes" id="UP000431401">
    <property type="component" value="Unassembled WGS sequence"/>
</dbReference>
<evidence type="ECO:0000313" key="2">
    <source>
        <dbReference type="Proteomes" id="UP000431401"/>
    </source>
</evidence>
<dbReference type="AlphaFoldDB" id="A0A7K0DRR9"/>
<dbReference type="RefSeq" id="WP_153344547.1">
    <property type="nucleotide sequence ID" value="NZ_WEGI01000009.1"/>
</dbReference>
<sequence length="186" mass="19714">MATIGQLRAALAVLRAEIDDVAQQVRDREAPGSDSAGVQHAMLAGLLYRLIGADLRRTLTAAPDLVSFEHRARAATPSTVALGDEDLYDQAHFEAYWLTDRIAELYSDADRTPPLAAAACTAEATRALLRIQRDLALGSGPAVGHPAWEAVLTQLDRARALARAAHAAAETTPQARVVTAVSGAEL</sequence>
<evidence type="ECO:0000313" key="1">
    <source>
        <dbReference type="EMBL" id="MQY28470.1"/>
    </source>
</evidence>
<gene>
    <name evidence="1" type="ORF">NRB56_40540</name>
</gene>
<proteinExistence type="predicted"/>
<comment type="caution">
    <text evidence="1">The sequence shown here is derived from an EMBL/GenBank/DDBJ whole genome shotgun (WGS) entry which is preliminary data.</text>
</comment>
<dbReference type="EMBL" id="WEGI01000009">
    <property type="protein sequence ID" value="MQY28470.1"/>
    <property type="molecule type" value="Genomic_DNA"/>
</dbReference>
<dbReference type="OrthoDB" id="4566407at2"/>
<protein>
    <submittedName>
        <fullName evidence="1">Uncharacterized protein</fullName>
    </submittedName>
</protein>
<accession>A0A7K0DRR9</accession>